<dbReference type="InterPro" id="IPR006531">
    <property type="entry name" value="Gp5/Vgr_OB"/>
</dbReference>
<name>A0A1H5S1T4_9VIBR</name>
<keyword evidence="3" id="KW-1185">Reference proteome</keyword>
<dbReference type="NCBIfam" id="TIGR01646">
    <property type="entry name" value="vgr_GE"/>
    <property type="match status" value="1"/>
</dbReference>
<feature type="domain" description="Gp5/Type VI secretion system Vgr protein OB-fold" evidence="1">
    <location>
        <begin position="378"/>
        <end position="452"/>
    </location>
</feature>
<dbReference type="EMBL" id="FNVG01000001">
    <property type="protein sequence ID" value="SEF43797.1"/>
    <property type="molecule type" value="Genomic_DNA"/>
</dbReference>
<dbReference type="SUPFAM" id="SSF69279">
    <property type="entry name" value="Phage tail proteins"/>
    <property type="match status" value="1"/>
</dbReference>
<dbReference type="InterPro" id="IPR006533">
    <property type="entry name" value="T6SS_Vgr_RhsGE"/>
</dbReference>
<reference evidence="3" key="1">
    <citation type="submission" date="2016-10" db="EMBL/GenBank/DDBJ databases">
        <authorList>
            <person name="Varghese N."/>
            <person name="Submissions S."/>
        </authorList>
    </citation>
    <scope>NUCLEOTIDE SEQUENCE [LARGE SCALE GENOMIC DNA]</scope>
    <source>
        <strain evidence="3">CGMCC 1.7062</strain>
    </source>
</reference>
<sequence>MAESPISTNSGVTSFSIKANGNTIDSKIGVLAIDVFYQVNHIAYAEISLNDGNVAAQTFTNSSGETFKPGSVITIDAGYSGKEETIFEGVVTGHAIRITDDNLSTLQISCKDQAIAMTISRHSQSYLQKSDSDIVSSLINKYSNVTNKNVEKTTQEHDELVQFHCSDWDFMLTRAEANGLVVVNLQNTLKIASPSVSDPAALVVTYGTDLINLSAEVDARSQLSKVTTTAWDPSQQKMLTGQSPVASISKQGNFGAQELAKVLSIDDYRMQTSAAYTQESLTNWAKGQRTKSLLSKVRGTVTFQGNAKAKIDTLIELAGVGDRFNGSHYVGAVHHRIDRGQWLTTVDLGLSPMWSTEHRDLGAPPACGWLPPVDGLQIGVVKKLDSDPQSQYRVQVEVPALGDDSNLLWARLCSYYATNQSGNFFIPEIEDEVVLGYLNQDPSQPIILGSLFSSKKAMPYDLTADNNTKAIVTRSKLKVEFDDKDKVVTITTPGNNSITISDKDKSIKLADQNSNIIEMNESGIKLDSPKNITISAKGDISLKSTGSTNIQAQSDVAIKGLNVSAEAQTGLTAKGSATAELSASGMTTIKGGMVKIN</sequence>
<dbReference type="SUPFAM" id="SSF69349">
    <property type="entry name" value="Phage fibre proteins"/>
    <property type="match status" value="1"/>
</dbReference>
<dbReference type="InterPro" id="IPR037026">
    <property type="entry name" value="Vgr_OB-fold_dom_sf"/>
</dbReference>
<dbReference type="Proteomes" id="UP000236721">
    <property type="component" value="Unassembled WGS sequence"/>
</dbReference>
<organism evidence="2 3">
    <name type="scientific">Vibrio hangzhouensis</name>
    <dbReference type="NCBI Taxonomy" id="462991"/>
    <lineage>
        <taxon>Bacteria</taxon>
        <taxon>Pseudomonadati</taxon>
        <taxon>Pseudomonadota</taxon>
        <taxon>Gammaproteobacteria</taxon>
        <taxon>Vibrionales</taxon>
        <taxon>Vibrionaceae</taxon>
        <taxon>Vibrio</taxon>
    </lineage>
</organism>
<dbReference type="Gene3D" id="3.55.50.10">
    <property type="entry name" value="Baseplate protein-like domains"/>
    <property type="match status" value="1"/>
</dbReference>
<dbReference type="Pfam" id="PF05954">
    <property type="entry name" value="Phage_GPD"/>
    <property type="match status" value="1"/>
</dbReference>
<gene>
    <name evidence="2" type="ORF">SAMN04488244_101190</name>
</gene>
<dbReference type="Gene3D" id="2.40.50.230">
    <property type="entry name" value="Gp5 N-terminal domain"/>
    <property type="match status" value="1"/>
</dbReference>
<dbReference type="RefSeq" id="WP_103878439.1">
    <property type="nucleotide sequence ID" value="NZ_FNVG01000001.1"/>
</dbReference>
<evidence type="ECO:0000259" key="1">
    <source>
        <dbReference type="Pfam" id="PF04717"/>
    </source>
</evidence>
<accession>A0A1H5S1T4</accession>
<dbReference type="OrthoDB" id="9762420at2"/>
<dbReference type="Gene3D" id="2.30.110.50">
    <property type="match status" value="1"/>
</dbReference>
<evidence type="ECO:0000313" key="2">
    <source>
        <dbReference type="EMBL" id="SEF43797.1"/>
    </source>
</evidence>
<protein>
    <submittedName>
        <fullName evidence="2">Rhs element Vgr protein</fullName>
    </submittedName>
</protein>
<dbReference type="Pfam" id="PF04717">
    <property type="entry name" value="Phage_base_V"/>
    <property type="match status" value="1"/>
</dbReference>
<dbReference type="SUPFAM" id="SSF69255">
    <property type="entry name" value="gp5 N-terminal domain-like"/>
    <property type="match status" value="1"/>
</dbReference>
<dbReference type="AlphaFoldDB" id="A0A1H5S1T4"/>
<evidence type="ECO:0000313" key="3">
    <source>
        <dbReference type="Proteomes" id="UP000236721"/>
    </source>
</evidence>
<proteinExistence type="predicted"/>